<dbReference type="GO" id="GO:0003875">
    <property type="term" value="F:ADP-ribosylarginine hydrolase activity"/>
    <property type="evidence" value="ECO:0007669"/>
    <property type="project" value="UniProtKB-EC"/>
</dbReference>
<dbReference type="InterPro" id="IPR005502">
    <property type="entry name" value="Ribosyl_crysJ1"/>
</dbReference>
<dbReference type="SUPFAM" id="SSF101478">
    <property type="entry name" value="ADP-ribosylglycohydrolase"/>
    <property type="match status" value="1"/>
</dbReference>
<feature type="binding site" evidence="8">
    <location>
        <position position="217"/>
    </location>
    <ligand>
        <name>Mg(2+)</name>
        <dbReference type="ChEBI" id="CHEBI:18420"/>
        <label>1</label>
    </ligand>
</feature>
<reference evidence="10 11" key="1">
    <citation type="submission" date="2019-07" db="EMBL/GenBank/DDBJ databases">
        <title>Genomes of Cafeteria roenbergensis.</title>
        <authorList>
            <person name="Fischer M.G."/>
            <person name="Hackl T."/>
            <person name="Roman M."/>
        </authorList>
    </citation>
    <scope>NUCLEOTIDE SEQUENCE [LARGE SCALE GENOMIC DNA]</scope>
    <source>
        <strain evidence="10 11">BVI</strain>
    </source>
</reference>
<dbReference type="Gene3D" id="1.10.4080.10">
    <property type="entry name" value="ADP-ribosylation/Crystallin J1"/>
    <property type="match status" value="1"/>
</dbReference>
<comment type="cofactor">
    <cofactor evidence="8">
        <name>Mg(2+)</name>
        <dbReference type="ChEBI" id="CHEBI:18420"/>
    </cofactor>
    <text evidence="8">Binds 2 magnesium ions per subunit.</text>
</comment>
<name>A0A5A8CLP5_CAFRO</name>
<dbReference type="PANTHER" id="PTHR16222:SF26">
    <property type="entry name" value="ADP-RIBOSYLHYDROLASE ARH1"/>
    <property type="match status" value="1"/>
</dbReference>
<dbReference type="Proteomes" id="UP000323011">
    <property type="component" value="Unassembled WGS sequence"/>
</dbReference>
<dbReference type="InterPro" id="IPR036705">
    <property type="entry name" value="Ribosyl_crysJ1_sf"/>
</dbReference>
<feature type="compositionally biased region" description="Low complexity" evidence="9">
    <location>
        <begin position="130"/>
        <end position="139"/>
    </location>
</feature>
<dbReference type="AlphaFoldDB" id="A0A5A8CLP5"/>
<comment type="similarity">
    <text evidence="1">Belongs to the ADP-ribosylglycohydrolase family.</text>
</comment>
<evidence type="ECO:0000313" key="10">
    <source>
        <dbReference type="EMBL" id="KAA0154053.1"/>
    </source>
</evidence>
<keyword evidence="11" id="KW-1185">Reference proteome</keyword>
<feature type="binding site" evidence="8">
    <location>
        <position position="473"/>
    </location>
    <ligand>
        <name>Mg(2+)</name>
        <dbReference type="ChEBI" id="CHEBI:18420"/>
        <label>1</label>
    </ligand>
</feature>
<feature type="compositionally biased region" description="Low complexity" evidence="9">
    <location>
        <begin position="106"/>
        <end position="115"/>
    </location>
</feature>
<evidence type="ECO:0000256" key="1">
    <source>
        <dbReference type="ARBA" id="ARBA00010702"/>
    </source>
</evidence>
<evidence type="ECO:0000256" key="6">
    <source>
        <dbReference type="ARBA" id="ARBA00049798"/>
    </source>
</evidence>
<evidence type="ECO:0000256" key="7">
    <source>
        <dbReference type="ARBA" id="ARBA00049810"/>
    </source>
</evidence>
<dbReference type="InterPro" id="IPR050792">
    <property type="entry name" value="ADP-ribosylglycohydrolase"/>
</dbReference>
<protein>
    <recommendedName>
        <fullName evidence="5">ADP-ribosylhydrolase ARH1</fullName>
        <ecNumber evidence="4">3.2.2.19</ecNumber>
    </recommendedName>
    <alternativeName>
        <fullName evidence="6">ADP-ribose-L-arginine cleaving enzyme</fullName>
    </alternativeName>
    <alternativeName>
        <fullName evidence="7">[Protein ADP-ribosylarginine] hydrolase</fullName>
    </alternativeName>
</protein>
<evidence type="ECO:0000256" key="2">
    <source>
        <dbReference type="ARBA" id="ARBA00022801"/>
    </source>
</evidence>
<keyword evidence="8" id="KW-0479">Metal-binding</keyword>
<evidence type="ECO:0000313" key="11">
    <source>
        <dbReference type="Proteomes" id="UP000323011"/>
    </source>
</evidence>
<comment type="caution">
    <text evidence="10">The sequence shown here is derived from an EMBL/GenBank/DDBJ whole genome shotgun (WGS) entry which is preliminary data.</text>
</comment>
<evidence type="ECO:0000256" key="9">
    <source>
        <dbReference type="SAM" id="MobiDB-lite"/>
    </source>
</evidence>
<feature type="binding site" evidence="8">
    <location>
        <position position="215"/>
    </location>
    <ligand>
        <name>Mg(2+)</name>
        <dbReference type="ChEBI" id="CHEBI:18420"/>
        <label>1</label>
    </ligand>
</feature>
<gene>
    <name evidence="10" type="ORF">FNF29_02676</name>
</gene>
<organism evidence="10 11">
    <name type="scientific">Cafeteria roenbergensis</name>
    <name type="common">Marine flagellate</name>
    <dbReference type="NCBI Taxonomy" id="33653"/>
    <lineage>
        <taxon>Eukaryota</taxon>
        <taxon>Sar</taxon>
        <taxon>Stramenopiles</taxon>
        <taxon>Bigyra</taxon>
        <taxon>Opalozoa</taxon>
        <taxon>Bicosoecida</taxon>
        <taxon>Cafeteriaceae</taxon>
        <taxon>Cafeteria</taxon>
    </lineage>
</organism>
<evidence type="ECO:0000256" key="5">
    <source>
        <dbReference type="ARBA" id="ARBA00049773"/>
    </source>
</evidence>
<sequence length="525" mass="54264">MAACSGDKRGEASALLDAAYAGDWATVLSTLGARPELVGSARRSGYTVLHQMAWHGASAELVDEVLRLCGNRAEALLGAASRDGVPAEIATARGFPATARALRTAAAAATTAPRGPAEHGALPTGGGGVAPAAAAASAPAGGGDKASGETVALTRSEAERVFRVAMHAAAVGDAVGYRGGEWEFCTSGVAVDEQMLALGGAAALLPRKEDGWPVSDDTVMHIATMEAFASSPMRLPRSAGDSAELDALMTLMAERHVACWADMPGRAPGNTCNRGVTALRRSGAAAWATATPFSPQKDTGCGAAMRAMAIGVMYHERRFWPILVATAAESAVLSHHSFAGCASAVVAAAGCALALERVPVADWPSAIVSDFVPELRRYLAARPGERAVPMAVSGELSTLFCKRWQTYSDDPASRMTRETASDPAARDAAFLALKHGWSATSSVLISFQAMHAAGSDWATLLRFSAAHGGDSDSTATICGAWFGAMTAMRQPEDAALAAQSAVVEYSDRIAELCSALAARYLELRE</sequence>
<evidence type="ECO:0000256" key="4">
    <source>
        <dbReference type="ARBA" id="ARBA00049725"/>
    </source>
</evidence>
<feature type="binding site" evidence="8">
    <location>
        <position position="470"/>
    </location>
    <ligand>
        <name>Mg(2+)</name>
        <dbReference type="ChEBI" id="CHEBI:18420"/>
        <label>1</label>
    </ligand>
</feature>
<proteinExistence type="inferred from homology"/>
<evidence type="ECO:0000256" key="8">
    <source>
        <dbReference type="PIRSR" id="PIRSR605502-1"/>
    </source>
</evidence>
<keyword evidence="2" id="KW-0378">Hydrolase</keyword>
<dbReference type="GO" id="GO:0046872">
    <property type="term" value="F:metal ion binding"/>
    <property type="evidence" value="ECO:0007669"/>
    <property type="project" value="UniProtKB-KW"/>
</dbReference>
<dbReference type="EMBL" id="VLTN01000013">
    <property type="protein sequence ID" value="KAA0154053.1"/>
    <property type="molecule type" value="Genomic_DNA"/>
</dbReference>
<evidence type="ECO:0000256" key="3">
    <source>
        <dbReference type="ARBA" id="ARBA00049582"/>
    </source>
</evidence>
<dbReference type="Pfam" id="PF03747">
    <property type="entry name" value="ADP_ribosyl_GH"/>
    <property type="match status" value="1"/>
</dbReference>
<accession>A0A5A8CLP5</accession>
<feature type="binding site" evidence="8">
    <location>
        <position position="216"/>
    </location>
    <ligand>
        <name>Mg(2+)</name>
        <dbReference type="ChEBI" id="CHEBI:18420"/>
        <label>1</label>
    </ligand>
</feature>
<dbReference type="EC" id="3.2.2.19" evidence="4"/>
<keyword evidence="8" id="KW-0460">Magnesium</keyword>
<feature type="region of interest" description="Disordered" evidence="9">
    <location>
        <begin position="106"/>
        <end position="151"/>
    </location>
</feature>
<feature type="binding site" evidence="8">
    <location>
        <position position="472"/>
    </location>
    <ligand>
        <name>Mg(2+)</name>
        <dbReference type="ChEBI" id="CHEBI:18420"/>
        <label>1</label>
    </ligand>
</feature>
<dbReference type="PANTHER" id="PTHR16222">
    <property type="entry name" value="ADP-RIBOSYLGLYCOHYDROLASE"/>
    <property type="match status" value="1"/>
</dbReference>
<comment type="function">
    <text evidence="3">Specifically acts as an arginine mono-ADP-ribosylhydrolase by mediating the removal of mono-ADP-ribose attached to arginine residues on proteins.</text>
</comment>